<dbReference type="Gene3D" id="3.40.50.300">
    <property type="entry name" value="P-loop containing nucleotide triphosphate hydrolases"/>
    <property type="match status" value="1"/>
</dbReference>
<dbReference type="Proteomes" id="UP000620124">
    <property type="component" value="Unassembled WGS sequence"/>
</dbReference>
<protein>
    <submittedName>
        <fullName evidence="2">GTP-binding protein</fullName>
    </submittedName>
</protein>
<feature type="region of interest" description="Disordered" evidence="1">
    <location>
        <begin position="1"/>
        <end position="84"/>
    </location>
</feature>
<comment type="caution">
    <text evidence="2">The sequence shown here is derived from an EMBL/GenBank/DDBJ whole genome shotgun (WGS) entry which is preliminary data.</text>
</comment>
<dbReference type="AlphaFoldDB" id="A0A8H6X5V9"/>
<dbReference type="OrthoDB" id="59699at2759"/>
<organism evidence="2 3">
    <name type="scientific">Mycena venus</name>
    <dbReference type="NCBI Taxonomy" id="2733690"/>
    <lineage>
        <taxon>Eukaryota</taxon>
        <taxon>Fungi</taxon>
        <taxon>Dikarya</taxon>
        <taxon>Basidiomycota</taxon>
        <taxon>Agaricomycotina</taxon>
        <taxon>Agaricomycetes</taxon>
        <taxon>Agaricomycetidae</taxon>
        <taxon>Agaricales</taxon>
        <taxon>Marasmiineae</taxon>
        <taxon>Mycenaceae</taxon>
        <taxon>Mycena</taxon>
    </lineage>
</organism>
<proteinExistence type="predicted"/>
<keyword evidence="3" id="KW-1185">Reference proteome</keyword>
<dbReference type="CDD" id="cd00882">
    <property type="entry name" value="Ras_like_GTPase"/>
    <property type="match status" value="1"/>
</dbReference>
<reference evidence="2" key="1">
    <citation type="submission" date="2020-05" db="EMBL/GenBank/DDBJ databases">
        <title>Mycena genomes resolve the evolution of fungal bioluminescence.</title>
        <authorList>
            <person name="Tsai I.J."/>
        </authorList>
    </citation>
    <scope>NUCLEOTIDE SEQUENCE</scope>
    <source>
        <strain evidence="2">CCC161011</strain>
    </source>
</reference>
<evidence type="ECO:0000313" key="3">
    <source>
        <dbReference type="Proteomes" id="UP000620124"/>
    </source>
</evidence>
<name>A0A8H6X5V9_9AGAR</name>
<gene>
    <name evidence="2" type="ORF">MVEN_02259100</name>
</gene>
<evidence type="ECO:0000313" key="2">
    <source>
        <dbReference type="EMBL" id="KAF7335085.1"/>
    </source>
</evidence>
<feature type="compositionally biased region" description="Polar residues" evidence="1">
    <location>
        <begin position="48"/>
        <end position="70"/>
    </location>
</feature>
<evidence type="ECO:0000256" key="1">
    <source>
        <dbReference type="SAM" id="MobiDB-lite"/>
    </source>
</evidence>
<accession>A0A8H6X5V9</accession>
<dbReference type="SUPFAM" id="SSF52540">
    <property type="entry name" value="P-loop containing nucleoside triphosphate hydrolases"/>
    <property type="match status" value="1"/>
</dbReference>
<sequence length="417" mass="46303">MGQNSSRPKHTSKYRPMPGTSPSPPAATRAPESKAPKHQEEKDADSTLPESSKTTMPFNSQRPVLGSHQGSARETKSCGDVIDAPLPSSALRDTDSMFPQHLENADVKRIASKSSKETASPDMKISAPNPFDVRATCHQFRILVIGKANAGKTTLLKKVCESADDPEIFSPSGEKIDPKVIDASHRRGEHDITNQLVFKSNPGYIFHDSRGFESGSVGEIQRVKTFIAERAATNQLSEQLHAIWYCLPTDTNRPVTRADEDFFNTGVRGQVPLIAIFTKVDGLEDSAFAQLLNAGYNVDKAMEKLAHKTREMLTTNFRQPLEQTDYPPSEYIQLDDMREKDTSCKELIEKTAATISDDALRMLFVSVQRNNIGLSVRYAVEMSIDEERIGRVTIYTLGYFGHIWAVRVKVSPDGVHH</sequence>
<dbReference type="EMBL" id="JACAZI010000025">
    <property type="protein sequence ID" value="KAF7335085.1"/>
    <property type="molecule type" value="Genomic_DNA"/>
</dbReference>
<dbReference type="InterPro" id="IPR027417">
    <property type="entry name" value="P-loop_NTPase"/>
</dbReference>
<feature type="compositionally biased region" description="Basic and acidic residues" evidence="1">
    <location>
        <begin position="31"/>
        <end position="45"/>
    </location>
</feature>